<protein>
    <submittedName>
        <fullName evidence="2">PorT family protein</fullName>
    </submittedName>
</protein>
<evidence type="ECO:0000259" key="1">
    <source>
        <dbReference type="Pfam" id="PF13568"/>
    </source>
</evidence>
<evidence type="ECO:0000313" key="3">
    <source>
        <dbReference type="Proteomes" id="UP000297861"/>
    </source>
</evidence>
<organism evidence="2 3">
    <name type="scientific">Dysgonomonas capnocytophagoides</name>
    <dbReference type="NCBI Taxonomy" id="45254"/>
    <lineage>
        <taxon>Bacteria</taxon>
        <taxon>Pseudomonadati</taxon>
        <taxon>Bacteroidota</taxon>
        <taxon>Bacteroidia</taxon>
        <taxon>Bacteroidales</taxon>
        <taxon>Dysgonomonadaceae</taxon>
        <taxon>Dysgonomonas</taxon>
    </lineage>
</organism>
<feature type="domain" description="Outer membrane protein beta-barrel" evidence="1">
    <location>
        <begin position="21"/>
        <end position="176"/>
    </location>
</feature>
<comment type="caution">
    <text evidence="2">The sequence shown here is derived from an EMBL/GenBank/DDBJ whole genome shotgun (WGS) entry which is preliminary data.</text>
</comment>
<evidence type="ECO:0000313" key="2">
    <source>
        <dbReference type="EMBL" id="TFD96220.1"/>
    </source>
</evidence>
<accession>A0A4Y8L585</accession>
<sequence>MKIFVLSVFLFVSGIVCQAQRFGILAGLNFDGSSIKYQGVGLSQKIGCKVGLYYETNLFAEDLSVNVGLMYRYREFSLRHNQDNTTGISYYFSENFIELPIVFQKTWNQFKFKPLVKAGVYSSYVFSGEIKDNESSESLKYRKGSDKFRNGVVFGAGVYLLPYLRLDADYNLSFSENHLLLGDREISLRDRGCTVSLAYVF</sequence>
<dbReference type="Pfam" id="PF13568">
    <property type="entry name" value="OMP_b-brl_2"/>
    <property type="match status" value="1"/>
</dbReference>
<dbReference type="Proteomes" id="UP000297861">
    <property type="component" value="Unassembled WGS sequence"/>
</dbReference>
<dbReference type="AlphaFoldDB" id="A0A4Y8L585"/>
<dbReference type="InterPro" id="IPR025665">
    <property type="entry name" value="Beta-barrel_OMP_2"/>
</dbReference>
<gene>
    <name evidence="2" type="ORF">E2605_11555</name>
</gene>
<dbReference type="RefSeq" id="WP_134436526.1">
    <property type="nucleotide sequence ID" value="NZ_SOML01000006.1"/>
</dbReference>
<dbReference type="EMBL" id="SOML01000006">
    <property type="protein sequence ID" value="TFD96220.1"/>
    <property type="molecule type" value="Genomic_DNA"/>
</dbReference>
<name>A0A4Y8L585_9BACT</name>
<proteinExistence type="predicted"/>
<dbReference type="STRING" id="1121485.GCA_000426485_00657"/>
<dbReference type="OrthoDB" id="947434at2"/>
<keyword evidence="3" id="KW-1185">Reference proteome</keyword>
<reference evidence="2 3" key="1">
    <citation type="submission" date="2019-03" db="EMBL/GenBank/DDBJ databases">
        <title>San Antonio Military Medical Center submission to MRSN (WRAIR), pending publication.</title>
        <authorList>
            <person name="Blyth D.M."/>
            <person name="Mccarthy S.L."/>
            <person name="Schall S.E."/>
            <person name="Stam J.A."/>
            <person name="Ong A.C."/>
            <person name="Mcgann P.T."/>
        </authorList>
    </citation>
    <scope>NUCLEOTIDE SEQUENCE [LARGE SCALE GENOMIC DNA]</scope>
    <source>
        <strain evidence="2 3">MRSN571793</strain>
    </source>
</reference>